<proteinExistence type="predicted"/>
<gene>
    <name evidence="1" type="ORF">LMG32879_000152</name>
</gene>
<evidence type="ECO:0000313" key="2">
    <source>
        <dbReference type="Proteomes" id="UP001176960"/>
    </source>
</evidence>
<dbReference type="AlphaFoldDB" id="A0AA35V983"/>
<protein>
    <submittedName>
        <fullName evidence="1">Uncharacterized protein</fullName>
    </submittedName>
</protein>
<name>A0AA35V983_9PROT</name>
<dbReference type="EMBL" id="CATKSH010000001">
    <property type="protein sequence ID" value="CAI9119339.1"/>
    <property type="molecule type" value="Genomic_DNA"/>
</dbReference>
<keyword evidence="2" id="KW-1185">Reference proteome</keyword>
<accession>A0AA35V983</accession>
<dbReference type="RefSeq" id="WP_289842344.1">
    <property type="nucleotide sequence ID" value="NZ_CATKSH010000001.1"/>
</dbReference>
<dbReference type="Proteomes" id="UP001176960">
    <property type="component" value="Unassembled WGS sequence"/>
</dbReference>
<sequence length="92" mass="9357">MADANTLLTGLVTLIEEAAGNAMSTDAKAKIALYTGILGSAMNAILPEINGRIDWATLETALATGLSGIDTAYKGVETAIAQAKTSETITNG</sequence>
<organism evidence="1 2">
    <name type="scientific">Brytella acorum</name>
    <dbReference type="NCBI Taxonomy" id="2959299"/>
    <lineage>
        <taxon>Bacteria</taxon>
        <taxon>Pseudomonadati</taxon>
        <taxon>Pseudomonadota</taxon>
        <taxon>Alphaproteobacteria</taxon>
        <taxon>Acetobacterales</taxon>
        <taxon>Acetobacteraceae</taxon>
        <taxon>Brytella</taxon>
    </lineage>
</organism>
<reference evidence="1" key="1">
    <citation type="submission" date="2023-03" db="EMBL/GenBank/DDBJ databases">
        <authorList>
            <person name="Cleenwerck I."/>
        </authorList>
    </citation>
    <scope>NUCLEOTIDE SEQUENCE</scope>
    <source>
        <strain evidence="1">LMG 32879</strain>
    </source>
</reference>
<comment type="caution">
    <text evidence="1">The sequence shown here is derived from an EMBL/GenBank/DDBJ whole genome shotgun (WGS) entry which is preliminary data.</text>
</comment>
<evidence type="ECO:0000313" key="1">
    <source>
        <dbReference type="EMBL" id="CAI9119339.1"/>
    </source>
</evidence>